<evidence type="ECO:0000256" key="2">
    <source>
        <dbReference type="ARBA" id="ARBA00023015"/>
    </source>
</evidence>
<comment type="similarity">
    <text evidence="1">Belongs to the sigma-70 factor family. ECF subfamily.</text>
</comment>
<feature type="domain" description="RNA polymerase sigma-70 region 2" evidence="5">
    <location>
        <begin position="26"/>
        <end position="92"/>
    </location>
</feature>
<dbReference type="CDD" id="cd06171">
    <property type="entry name" value="Sigma70_r4"/>
    <property type="match status" value="1"/>
</dbReference>
<name>A0A9D9DS82_9BACT</name>
<dbReference type="InterPro" id="IPR039425">
    <property type="entry name" value="RNA_pol_sigma-70-like"/>
</dbReference>
<dbReference type="InterPro" id="IPR013249">
    <property type="entry name" value="RNA_pol_sigma70_r4_t2"/>
</dbReference>
<dbReference type="InterPro" id="IPR007627">
    <property type="entry name" value="RNA_pol_sigma70_r2"/>
</dbReference>
<dbReference type="GO" id="GO:0003677">
    <property type="term" value="F:DNA binding"/>
    <property type="evidence" value="ECO:0007669"/>
    <property type="project" value="InterPro"/>
</dbReference>
<dbReference type="Gene3D" id="1.10.1740.10">
    <property type="match status" value="1"/>
</dbReference>
<dbReference type="InterPro" id="IPR013324">
    <property type="entry name" value="RNA_pol_sigma_r3/r4-like"/>
</dbReference>
<evidence type="ECO:0000259" key="5">
    <source>
        <dbReference type="Pfam" id="PF04542"/>
    </source>
</evidence>
<evidence type="ECO:0000256" key="3">
    <source>
        <dbReference type="ARBA" id="ARBA00023082"/>
    </source>
</evidence>
<gene>
    <name evidence="7" type="ORF">IAB08_06875</name>
</gene>
<reference evidence="7" key="2">
    <citation type="journal article" date="2021" name="PeerJ">
        <title>Extensive microbial diversity within the chicken gut microbiome revealed by metagenomics and culture.</title>
        <authorList>
            <person name="Gilroy R."/>
            <person name="Ravi A."/>
            <person name="Getino M."/>
            <person name="Pursley I."/>
            <person name="Horton D.L."/>
            <person name="Alikhan N.F."/>
            <person name="Baker D."/>
            <person name="Gharbi K."/>
            <person name="Hall N."/>
            <person name="Watson M."/>
            <person name="Adriaenssens E.M."/>
            <person name="Foster-Nyarko E."/>
            <person name="Jarju S."/>
            <person name="Secka A."/>
            <person name="Antonio M."/>
            <person name="Oren A."/>
            <person name="Chaudhuri R.R."/>
            <person name="La Ragione R."/>
            <person name="Hildebrand F."/>
            <person name="Pallen M.J."/>
        </authorList>
    </citation>
    <scope>NUCLEOTIDE SEQUENCE</scope>
    <source>
        <strain evidence="7">2889</strain>
    </source>
</reference>
<dbReference type="Gene3D" id="1.10.10.10">
    <property type="entry name" value="Winged helix-like DNA-binding domain superfamily/Winged helix DNA-binding domain"/>
    <property type="match status" value="1"/>
</dbReference>
<keyword evidence="3" id="KW-0731">Sigma factor</keyword>
<comment type="caution">
    <text evidence="7">The sequence shown here is derived from an EMBL/GenBank/DDBJ whole genome shotgun (WGS) entry which is preliminary data.</text>
</comment>
<evidence type="ECO:0000259" key="6">
    <source>
        <dbReference type="Pfam" id="PF08281"/>
    </source>
</evidence>
<dbReference type="InterPro" id="IPR013325">
    <property type="entry name" value="RNA_pol_sigma_r2"/>
</dbReference>
<dbReference type="InterPro" id="IPR036388">
    <property type="entry name" value="WH-like_DNA-bd_sf"/>
</dbReference>
<accession>A0A9D9DS82</accession>
<dbReference type="Pfam" id="PF04542">
    <property type="entry name" value="Sigma70_r2"/>
    <property type="match status" value="1"/>
</dbReference>
<keyword evidence="2" id="KW-0805">Transcription regulation</keyword>
<dbReference type="InterPro" id="IPR014284">
    <property type="entry name" value="RNA_pol_sigma-70_dom"/>
</dbReference>
<dbReference type="PANTHER" id="PTHR43133:SF51">
    <property type="entry name" value="RNA POLYMERASE SIGMA FACTOR"/>
    <property type="match status" value="1"/>
</dbReference>
<reference evidence="7" key="1">
    <citation type="submission" date="2020-10" db="EMBL/GenBank/DDBJ databases">
        <authorList>
            <person name="Gilroy R."/>
        </authorList>
    </citation>
    <scope>NUCLEOTIDE SEQUENCE</scope>
    <source>
        <strain evidence="7">2889</strain>
    </source>
</reference>
<dbReference type="PANTHER" id="PTHR43133">
    <property type="entry name" value="RNA POLYMERASE ECF-TYPE SIGMA FACTO"/>
    <property type="match status" value="1"/>
</dbReference>
<proteinExistence type="inferred from homology"/>
<dbReference type="EMBL" id="JADIMZ010000101">
    <property type="protein sequence ID" value="MBO8432999.1"/>
    <property type="molecule type" value="Genomic_DNA"/>
</dbReference>
<dbReference type="SUPFAM" id="SSF88659">
    <property type="entry name" value="Sigma3 and sigma4 domains of RNA polymerase sigma factors"/>
    <property type="match status" value="1"/>
</dbReference>
<evidence type="ECO:0000313" key="8">
    <source>
        <dbReference type="Proteomes" id="UP000823612"/>
    </source>
</evidence>
<evidence type="ECO:0000256" key="1">
    <source>
        <dbReference type="ARBA" id="ARBA00010641"/>
    </source>
</evidence>
<dbReference type="Pfam" id="PF08281">
    <property type="entry name" value="Sigma70_r4_2"/>
    <property type="match status" value="1"/>
</dbReference>
<feature type="domain" description="RNA polymerase sigma factor 70 region 4 type 2" evidence="6">
    <location>
        <begin position="131"/>
        <end position="182"/>
    </location>
</feature>
<dbReference type="SUPFAM" id="SSF88946">
    <property type="entry name" value="Sigma2 domain of RNA polymerase sigma factors"/>
    <property type="match status" value="1"/>
</dbReference>
<protein>
    <submittedName>
        <fullName evidence="7">Sigma-70 family RNA polymerase sigma factor</fullName>
    </submittedName>
</protein>
<evidence type="ECO:0000313" key="7">
    <source>
        <dbReference type="EMBL" id="MBO8432999.1"/>
    </source>
</evidence>
<dbReference type="GO" id="GO:0016987">
    <property type="term" value="F:sigma factor activity"/>
    <property type="evidence" value="ECO:0007669"/>
    <property type="project" value="UniProtKB-KW"/>
</dbReference>
<dbReference type="Proteomes" id="UP000823612">
    <property type="component" value="Unassembled WGS sequence"/>
</dbReference>
<keyword evidence="4" id="KW-0804">Transcription</keyword>
<evidence type="ECO:0000256" key="4">
    <source>
        <dbReference type="ARBA" id="ARBA00023163"/>
    </source>
</evidence>
<sequence length="194" mass="23012">MTDKDEDRQLVRRIMEENSQNACTRLVNKYHEPLFQFMLDRLRMEAETEDLLQEVFTKVFNNLSSYNPRYAFSTWLYNIANHSCIDFLRRKGKNPGNERFLTPEHLSPETSPLDKEILDEEGCCSDSCKLRAEDMLDMLPERYRKVFEMRYIERLKYREIADRTGIPMGTIKTYLFRAKAFLNANAKKADQKDA</sequence>
<organism evidence="7 8">
    <name type="scientific">Candidatus Pullibacteroides excrementavium</name>
    <dbReference type="NCBI Taxonomy" id="2840905"/>
    <lineage>
        <taxon>Bacteria</taxon>
        <taxon>Pseudomonadati</taxon>
        <taxon>Bacteroidota</taxon>
        <taxon>Bacteroidia</taxon>
        <taxon>Bacteroidales</taxon>
        <taxon>Candidatus Pullibacteroides</taxon>
    </lineage>
</organism>
<dbReference type="NCBIfam" id="TIGR02937">
    <property type="entry name" value="sigma70-ECF"/>
    <property type="match status" value="1"/>
</dbReference>
<dbReference type="GO" id="GO:0006352">
    <property type="term" value="P:DNA-templated transcription initiation"/>
    <property type="evidence" value="ECO:0007669"/>
    <property type="project" value="InterPro"/>
</dbReference>
<dbReference type="AlphaFoldDB" id="A0A9D9DS82"/>